<evidence type="ECO:0000313" key="2">
    <source>
        <dbReference type="EMBL" id="ABN95041.1"/>
    </source>
</evidence>
<proteinExistence type="predicted"/>
<dbReference type="EMBL" id="CP000573">
    <property type="protein sequence ID" value="ABN95041.1"/>
    <property type="molecule type" value="Genomic_DNA"/>
</dbReference>
<dbReference type="Proteomes" id="UP000006738">
    <property type="component" value="Chromosome II"/>
</dbReference>
<evidence type="ECO:0000256" key="1">
    <source>
        <dbReference type="SAM" id="MobiDB-lite"/>
    </source>
</evidence>
<gene>
    <name evidence="2" type="ordered locus">BURPS1106A_A1094</name>
</gene>
<sequence>MITRREPHPPGRAPRSPHAGRHRAAASRSERRAPDAHDPRTAANRRTSIESRNVLARSVR</sequence>
<dbReference type="KEGG" id="bpl:BURPS1106A_A1094"/>
<reference evidence="3" key="1">
    <citation type="submission" date="2007-02" db="EMBL/GenBank/DDBJ databases">
        <authorList>
            <person name="DeShazer D."/>
            <person name="Woods D.E."/>
            <person name="Nierman W.C."/>
        </authorList>
    </citation>
    <scope>NUCLEOTIDE SEQUENCE [LARGE SCALE GENOMIC DNA]</scope>
    <source>
        <strain evidence="3">1106a</strain>
    </source>
</reference>
<dbReference type="AlphaFoldDB" id="A3P469"/>
<feature type="compositionally biased region" description="Basic and acidic residues" evidence="1">
    <location>
        <begin position="28"/>
        <end position="40"/>
    </location>
</feature>
<evidence type="ECO:0000313" key="3">
    <source>
        <dbReference type="Proteomes" id="UP000006738"/>
    </source>
</evidence>
<protein>
    <submittedName>
        <fullName evidence="2">Uncharacterized protein</fullName>
    </submittedName>
</protein>
<feature type="region of interest" description="Disordered" evidence="1">
    <location>
        <begin position="1"/>
        <end position="60"/>
    </location>
</feature>
<name>A3P469_BURP0</name>
<organism evidence="2 3">
    <name type="scientific">Burkholderia pseudomallei (strain 1106a)</name>
    <dbReference type="NCBI Taxonomy" id="357348"/>
    <lineage>
        <taxon>Bacteria</taxon>
        <taxon>Pseudomonadati</taxon>
        <taxon>Pseudomonadota</taxon>
        <taxon>Betaproteobacteria</taxon>
        <taxon>Burkholderiales</taxon>
        <taxon>Burkholderiaceae</taxon>
        <taxon>Burkholderia</taxon>
        <taxon>pseudomallei group</taxon>
    </lineage>
</organism>
<dbReference type="HOGENOM" id="CLU_2932422_0_0_4"/>
<accession>A3P469</accession>